<dbReference type="InterPro" id="IPR045110">
    <property type="entry name" value="XMAP215"/>
</dbReference>
<dbReference type="EMBL" id="JBBNAG010000012">
    <property type="protein sequence ID" value="KAK9089400.1"/>
    <property type="molecule type" value="Genomic_DNA"/>
</dbReference>
<dbReference type="Gene3D" id="1.25.10.10">
    <property type="entry name" value="Leucine-rich Repeat Variant"/>
    <property type="match status" value="1"/>
</dbReference>
<reference evidence="1 2" key="1">
    <citation type="submission" date="2024-01" db="EMBL/GenBank/DDBJ databases">
        <title>Genome assemblies of Stephania.</title>
        <authorList>
            <person name="Yang L."/>
        </authorList>
    </citation>
    <scope>NUCLEOTIDE SEQUENCE [LARGE SCALE GENOMIC DNA]</scope>
    <source>
        <strain evidence="1">JXDWG</strain>
        <tissue evidence="1">Leaf</tissue>
    </source>
</reference>
<name>A0AAP0HNH3_9MAGN</name>
<dbReference type="AlphaFoldDB" id="A0AAP0HNH3"/>
<evidence type="ECO:0000313" key="2">
    <source>
        <dbReference type="Proteomes" id="UP001419268"/>
    </source>
</evidence>
<keyword evidence="2" id="KW-1185">Reference proteome</keyword>
<dbReference type="InterPro" id="IPR016024">
    <property type="entry name" value="ARM-type_fold"/>
</dbReference>
<dbReference type="GO" id="GO:0030951">
    <property type="term" value="P:establishment or maintenance of microtubule cytoskeleton polarity"/>
    <property type="evidence" value="ECO:0007669"/>
    <property type="project" value="InterPro"/>
</dbReference>
<evidence type="ECO:0000313" key="1">
    <source>
        <dbReference type="EMBL" id="KAK9089400.1"/>
    </source>
</evidence>
<dbReference type="InterPro" id="IPR011989">
    <property type="entry name" value="ARM-like"/>
</dbReference>
<gene>
    <name evidence="1" type="ORF">Scep_028482</name>
</gene>
<sequence length="86" mass="9785">MLKDRNHSLSEHEAAVFLPCLIEKSGHSIANVRAKMRELMKKITCSHPAASLFPYILEGLHSKDNRTRTECVDLIAYIMDHHGEEV</sequence>
<accession>A0AAP0HNH3</accession>
<comment type="caution">
    <text evidence="1">The sequence shown here is derived from an EMBL/GenBank/DDBJ whole genome shotgun (WGS) entry which is preliminary data.</text>
</comment>
<protein>
    <submittedName>
        <fullName evidence="1">Uncharacterized protein</fullName>
    </submittedName>
</protein>
<dbReference type="GO" id="GO:0051010">
    <property type="term" value="F:microtubule plus-end binding"/>
    <property type="evidence" value="ECO:0007669"/>
    <property type="project" value="InterPro"/>
</dbReference>
<dbReference type="SUPFAM" id="SSF48371">
    <property type="entry name" value="ARM repeat"/>
    <property type="match status" value="1"/>
</dbReference>
<dbReference type="PANTHER" id="PTHR12609">
    <property type="entry name" value="MICROTUBULE ASSOCIATED PROTEIN XMAP215"/>
    <property type="match status" value="1"/>
</dbReference>
<dbReference type="GO" id="GO:0046785">
    <property type="term" value="P:microtubule polymerization"/>
    <property type="evidence" value="ECO:0007669"/>
    <property type="project" value="InterPro"/>
</dbReference>
<dbReference type="Proteomes" id="UP001419268">
    <property type="component" value="Unassembled WGS sequence"/>
</dbReference>
<organism evidence="1 2">
    <name type="scientific">Stephania cephalantha</name>
    <dbReference type="NCBI Taxonomy" id="152367"/>
    <lineage>
        <taxon>Eukaryota</taxon>
        <taxon>Viridiplantae</taxon>
        <taxon>Streptophyta</taxon>
        <taxon>Embryophyta</taxon>
        <taxon>Tracheophyta</taxon>
        <taxon>Spermatophyta</taxon>
        <taxon>Magnoliopsida</taxon>
        <taxon>Ranunculales</taxon>
        <taxon>Menispermaceae</taxon>
        <taxon>Menispermoideae</taxon>
        <taxon>Cissampelideae</taxon>
        <taxon>Stephania</taxon>
    </lineage>
</organism>
<dbReference type="GO" id="GO:0007051">
    <property type="term" value="P:spindle organization"/>
    <property type="evidence" value="ECO:0007669"/>
    <property type="project" value="InterPro"/>
</dbReference>
<proteinExistence type="predicted"/>
<dbReference type="GO" id="GO:0061863">
    <property type="term" value="F:microtubule plus end polymerase"/>
    <property type="evidence" value="ECO:0007669"/>
    <property type="project" value="InterPro"/>
</dbReference>